<dbReference type="GO" id="GO:0004497">
    <property type="term" value="F:monooxygenase activity"/>
    <property type="evidence" value="ECO:0007669"/>
    <property type="project" value="UniProtKB-KW"/>
</dbReference>
<dbReference type="PRINTS" id="PR00465">
    <property type="entry name" value="EP450IV"/>
</dbReference>
<evidence type="ECO:0000256" key="7">
    <source>
        <dbReference type="PIRSR" id="PIRSR602403-1"/>
    </source>
</evidence>
<dbReference type="PANTHER" id="PTHR24305:SF223">
    <property type="entry name" value="CYTOCHROME P450-DIT2"/>
    <property type="match status" value="1"/>
</dbReference>
<keyword evidence="10" id="KW-1185">Reference proteome</keyword>
<evidence type="ECO:0000313" key="10">
    <source>
        <dbReference type="Proteomes" id="UP001174997"/>
    </source>
</evidence>
<gene>
    <name evidence="9" type="ORF">QBC41DRAFT_57991</name>
</gene>
<dbReference type="InterPro" id="IPR002403">
    <property type="entry name" value="Cyt_P450_E_grp-IV"/>
</dbReference>
<dbReference type="AlphaFoldDB" id="A0AA39ZIF3"/>
<dbReference type="SUPFAM" id="SSF48264">
    <property type="entry name" value="Cytochrome P450"/>
    <property type="match status" value="1"/>
</dbReference>
<dbReference type="InterPro" id="IPR017972">
    <property type="entry name" value="Cyt_P450_CS"/>
</dbReference>
<keyword evidence="3 7" id="KW-0349">Heme</keyword>
<organism evidence="9 10">
    <name type="scientific">Cercophora samala</name>
    <dbReference type="NCBI Taxonomy" id="330535"/>
    <lineage>
        <taxon>Eukaryota</taxon>
        <taxon>Fungi</taxon>
        <taxon>Dikarya</taxon>
        <taxon>Ascomycota</taxon>
        <taxon>Pezizomycotina</taxon>
        <taxon>Sordariomycetes</taxon>
        <taxon>Sordariomycetidae</taxon>
        <taxon>Sordariales</taxon>
        <taxon>Lasiosphaeriaceae</taxon>
        <taxon>Cercophora</taxon>
    </lineage>
</organism>
<dbReference type="InterPro" id="IPR050121">
    <property type="entry name" value="Cytochrome_P450_monoxygenase"/>
</dbReference>
<comment type="similarity">
    <text evidence="2 8">Belongs to the cytochrome P450 family.</text>
</comment>
<dbReference type="InterPro" id="IPR001128">
    <property type="entry name" value="Cyt_P450"/>
</dbReference>
<evidence type="ECO:0000256" key="1">
    <source>
        <dbReference type="ARBA" id="ARBA00001971"/>
    </source>
</evidence>
<keyword evidence="5 7" id="KW-0408">Iron</keyword>
<dbReference type="PROSITE" id="PS00086">
    <property type="entry name" value="CYTOCHROME_P450"/>
    <property type="match status" value="1"/>
</dbReference>
<name>A0AA39ZIF3_9PEZI</name>
<proteinExistence type="inferred from homology"/>
<comment type="cofactor">
    <cofactor evidence="1 7">
        <name>heme</name>
        <dbReference type="ChEBI" id="CHEBI:30413"/>
    </cofactor>
</comment>
<evidence type="ECO:0000256" key="3">
    <source>
        <dbReference type="ARBA" id="ARBA00022617"/>
    </source>
</evidence>
<dbReference type="Proteomes" id="UP001174997">
    <property type="component" value="Unassembled WGS sequence"/>
</dbReference>
<dbReference type="Pfam" id="PF00067">
    <property type="entry name" value="p450"/>
    <property type="match status" value="1"/>
</dbReference>
<evidence type="ECO:0000256" key="2">
    <source>
        <dbReference type="ARBA" id="ARBA00010617"/>
    </source>
</evidence>
<keyword evidence="4 7" id="KW-0479">Metal-binding</keyword>
<evidence type="ECO:0000313" key="9">
    <source>
        <dbReference type="EMBL" id="KAK0671254.1"/>
    </source>
</evidence>
<dbReference type="EMBL" id="JAULSY010000022">
    <property type="protein sequence ID" value="KAK0671254.1"/>
    <property type="molecule type" value="Genomic_DNA"/>
</dbReference>
<reference evidence="9" key="1">
    <citation type="submission" date="2023-06" db="EMBL/GenBank/DDBJ databases">
        <title>Genome-scale phylogeny and comparative genomics of the fungal order Sordariales.</title>
        <authorList>
            <consortium name="Lawrence Berkeley National Laboratory"/>
            <person name="Hensen N."/>
            <person name="Bonometti L."/>
            <person name="Westerberg I."/>
            <person name="Brannstrom I.O."/>
            <person name="Guillou S."/>
            <person name="Cros-Aarteil S."/>
            <person name="Calhoun S."/>
            <person name="Haridas S."/>
            <person name="Kuo A."/>
            <person name="Mondo S."/>
            <person name="Pangilinan J."/>
            <person name="Riley R."/>
            <person name="Labutti K."/>
            <person name="Andreopoulos B."/>
            <person name="Lipzen A."/>
            <person name="Chen C."/>
            <person name="Yanf M."/>
            <person name="Daum C."/>
            <person name="Ng V."/>
            <person name="Clum A."/>
            <person name="Steindorff A."/>
            <person name="Ohm R."/>
            <person name="Martin F."/>
            <person name="Silar P."/>
            <person name="Natvig D."/>
            <person name="Lalanne C."/>
            <person name="Gautier V."/>
            <person name="Ament-Velasquez S.L."/>
            <person name="Kruys A."/>
            <person name="Hutchinson M.I."/>
            <person name="Powell A.J."/>
            <person name="Barry K."/>
            <person name="Miller A.N."/>
            <person name="Grigoriev I.V."/>
            <person name="Debuchy R."/>
            <person name="Gladieux P."/>
            <person name="Thoren M.H."/>
            <person name="Johannesson H."/>
        </authorList>
    </citation>
    <scope>NUCLEOTIDE SEQUENCE</scope>
    <source>
        <strain evidence="9">CBS 307.81</strain>
    </source>
</reference>
<keyword evidence="6 8" id="KW-0503">Monooxygenase</keyword>
<dbReference type="PRINTS" id="PR00385">
    <property type="entry name" value="P450"/>
</dbReference>
<dbReference type="GO" id="GO:0016705">
    <property type="term" value="F:oxidoreductase activity, acting on paired donors, with incorporation or reduction of molecular oxygen"/>
    <property type="evidence" value="ECO:0007669"/>
    <property type="project" value="InterPro"/>
</dbReference>
<dbReference type="GO" id="GO:0020037">
    <property type="term" value="F:heme binding"/>
    <property type="evidence" value="ECO:0007669"/>
    <property type="project" value="InterPro"/>
</dbReference>
<keyword evidence="8" id="KW-0560">Oxidoreductase</keyword>
<evidence type="ECO:0000256" key="6">
    <source>
        <dbReference type="ARBA" id="ARBA00023033"/>
    </source>
</evidence>
<dbReference type="InterPro" id="IPR036396">
    <property type="entry name" value="Cyt_P450_sf"/>
</dbReference>
<dbReference type="Gene3D" id="1.10.630.10">
    <property type="entry name" value="Cytochrome P450"/>
    <property type="match status" value="1"/>
</dbReference>
<accession>A0AA39ZIF3</accession>
<dbReference type="CDD" id="cd11070">
    <property type="entry name" value="CYP56-like"/>
    <property type="match status" value="1"/>
</dbReference>
<evidence type="ECO:0000256" key="4">
    <source>
        <dbReference type="ARBA" id="ARBA00022723"/>
    </source>
</evidence>
<evidence type="ECO:0000256" key="5">
    <source>
        <dbReference type="ARBA" id="ARBA00023004"/>
    </source>
</evidence>
<feature type="binding site" description="axial binding residue" evidence="7">
    <location>
        <position position="449"/>
    </location>
    <ligand>
        <name>heme</name>
        <dbReference type="ChEBI" id="CHEBI:30413"/>
    </ligand>
    <ligandPart>
        <name>Fe</name>
        <dbReference type="ChEBI" id="CHEBI:18248"/>
    </ligandPart>
</feature>
<sequence>MFGFIAELLLLAAIVVFLVYYIFLLPPKYPENIPTIPFWVALIPFFKDVDQSDIFRQYIDKPLRTHGAVKFFFAAQWNILVHKPSYIAEIFKDEDLYEKSGNQKKIPHSVLAQFLGDNIISSHGQVWKNYQSVIRPGLQRNNFEVDKLASNADKLCTLVKDVQLRAGRGRGVPVQGLLQQYSVANCSEVILQTNFDALSDNAPINVLQSAVKREIFKPIFMNFPFLDQFPFPSRLHARATVDKFRDALKEALIESHDPSSAKSSAPWPKDGLGRRMLDAHQSGLLDERQLYDNLTVLFVAGQENPQLCMISTLYLLAKHPEMQARLYEELVSTGLSIAALSQNTEVLSNLPLLTAAILESLRLFPPIGQLINRRTSRDTLLGGSVVIPSGTYVGYNCSSTNRDPAAWGPTADEFDPSRWGADVASIQKQLRLRKSKAEFITFHGGRRACLGEKFALLQMRVTLCKLLGTFTWMLDPGWIDRKTPAGPLYPRALRLVFDSRQSGSERKAEH</sequence>
<dbReference type="GO" id="GO:0005506">
    <property type="term" value="F:iron ion binding"/>
    <property type="evidence" value="ECO:0007669"/>
    <property type="project" value="InterPro"/>
</dbReference>
<evidence type="ECO:0000256" key="8">
    <source>
        <dbReference type="RuleBase" id="RU000461"/>
    </source>
</evidence>
<dbReference type="PANTHER" id="PTHR24305">
    <property type="entry name" value="CYTOCHROME P450"/>
    <property type="match status" value="1"/>
</dbReference>
<protein>
    <submittedName>
        <fullName evidence="9">Cytochrome P450</fullName>
    </submittedName>
</protein>
<comment type="caution">
    <text evidence="9">The sequence shown here is derived from an EMBL/GenBank/DDBJ whole genome shotgun (WGS) entry which is preliminary data.</text>
</comment>